<keyword evidence="2" id="KW-0472">Membrane</keyword>
<evidence type="ECO:0000313" key="3">
    <source>
        <dbReference type="EMBL" id="HAT6344429.1"/>
    </source>
</evidence>
<evidence type="ECO:0000256" key="2">
    <source>
        <dbReference type="SAM" id="Phobius"/>
    </source>
</evidence>
<sequence>MRQQKAIRLFSRLFIGKESLMTMWTGIVLIVFISALFGFLSKRARYQLGDIRITDRLGKQDVLINQLQERIANLEAIVIEEEKRRPFKEL</sequence>
<reference evidence="3" key="1">
    <citation type="journal article" date="2018" name="Genome Biol.">
        <title>SKESA: strategic k-mer extension for scrupulous assemblies.</title>
        <authorList>
            <person name="Souvorov A."/>
            <person name="Agarwala R."/>
            <person name="Lipman D.J."/>
        </authorList>
    </citation>
    <scope>NUCLEOTIDE SEQUENCE</scope>
    <source>
        <strain evidence="3">OLC2673_Aeromonas</strain>
    </source>
</reference>
<dbReference type="EMBL" id="PUTQ01000018">
    <property type="protein sequence ID" value="RCF48545.1"/>
    <property type="molecule type" value="Genomic_DNA"/>
</dbReference>
<dbReference type="Proteomes" id="UP000253075">
    <property type="component" value="Unassembled WGS sequence"/>
</dbReference>
<evidence type="ECO:0000313" key="5">
    <source>
        <dbReference type="Proteomes" id="UP000253075"/>
    </source>
</evidence>
<reference evidence="4" key="4">
    <citation type="submission" date="2018-02" db="EMBL/GenBank/DDBJ databases">
        <authorList>
            <person name="Williamson C."/>
        </authorList>
    </citation>
    <scope>NUCLEOTIDE SEQUENCE</scope>
    <source>
        <strain evidence="4">AFG_SD03_1510_Ahy_093</strain>
    </source>
</reference>
<proteinExistence type="predicted"/>
<comment type="caution">
    <text evidence="3">The sequence shown here is derived from an EMBL/GenBank/DDBJ whole genome shotgun (WGS) entry which is preliminary data.</text>
</comment>
<evidence type="ECO:0000256" key="1">
    <source>
        <dbReference type="SAM" id="Coils"/>
    </source>
</evidence>
<name>A0AAD3UAZ3_AERHY</name>
<keyword evidence="2" id="KW-1133">Transmembrane helix</keyword>
<dbReference type="Proteomes" id="UP000859505">
    <property type="component" value="Unassembled WGS sequence"/>
</dbReference>
<organism evidence="3 6">
    <name type="scientific">Aeromonas hydrophila</name>
    <dbReference type="NCBI Taxonomy" id="644"/>
    <lineage>
        <taxon>Bacteria</taxon>
        <taxon>Pseudomonadati</taxon>
        <taxon>Pseudomonadota</taxon>
        <taxon>Gammaproteobacteria</taxon>
        <taxon>Aeromonadales</taxon>
        <taxon>Aeromonadaceae</taxon>
        <taxon>Aeromonas</taxon>
    </lineage>
</organism>
<protein>
    <submittedName>
        <fullName evidence="3">Uncharacterized protein</fullName>
    </submittedName>
</protein>
<reference evidence="3" key="5">
    <citation type="submission" date="2020-01" db="EMBL/GenBank/DDBJ databases">
        <authorList>
            <consortium name="NCBI Pathogen Detection Project"/>
        </authorList>
    </citation>
    <scope>NUCLEOTIDE SEQUENCE</scope>
    <source>
        <strain evidence="3">OLC2673_Aeromonas</strain>
    </source>
</reference>
<reference evidence="4 5" key="2">
    <citation type="journal article" date="2018" name="PLoS ONE">
        <title>Phenotypic characterization and whole genome analysis of extended-spectrum beta-lactamase-producing bacteria isolated from dogs in Germany.</title>
        <authorList>
            <person name="Boehmer T."/>
            <person name="Vogler A.J."/>
            <person name="Thomas A."/>
            <person name="Sauer S."/>
            <person name="Hergenroether M."/>
            <person name="Straubinger R.K."/>
            <person name="Birdsell D."/>
            <person name="Keim P."/>
            <person name="Sahl J.W."/>
            <person name="Williamson C.H."/>
            <person name="Riehm J.M."/>
        </authorList>
    </citation>
    <scope>NUCLEOTIDE SEQUENCE [LARGE SCALE GENOMIC DNA]</scope>
    <source>
        <strain evidence="4 5">AFG_SD03_1510_Ahy_093</strain>
    </source>
</reference>
<feature type="coiled-coil region" evidence="1">
    <location>
        <begin position="57"/>
        <end position="84"/>
    </location>
</feature>
<evidence type="ECO:0000313" key="4">
    <source>
        <dbReference type="EMBL" id="RCF48545.1"/>
    </source>
</evidence>
<evidence type="ECO:0000313" key="6">
    <source>
        <dbReference type="Proteomes" id="UP000859505"/>
    </source>
</evidence>
<accession>A0AAD3UAZ3</accession>
<keyword evidence="2" id="KW-0812">Transmembrane</keyword>
<dbReference type="EMBL" id="DACTUL010000014">
    <property type="protein sequence ID" value="HAT6344429.1"/>
    <property type="molecule type" value="Genomic_DNA"/>
</dbReference>
<keyword evidence="1" id="KW-0175">Coiled coil</keyword>
<feature type="transmembrane region" description="Helical" evidence="2">
    <location>
        <begin position="21"/>
        <end position="40"/>
    </location>
</feature>
<reference evidence="5" key="3">
    <citation type="submission" date="2018-02" db="EMBL/GenBank/DDBJ databases">
        <title>Phenotypic characterization and whole genome analysis of multidrug-resistant, extended-spectrum beta-lactamase-producing bacteria isolated from dogs in Germany.</title>
        <authorList>
            <person name="Williamson C."/>
        </authorList>
    </citation>
    <scope>NUCLEOTIDE SEQUENCE [LARGE SCALE GENOMIC DNA]</scope>
    <source>
        <strain evidence="5">AFG_SD03_1510_Ahy_093</strain>
    </source>
</reference>
<dbReference type="AlphaFoldDB" id="A0AAD3UAZ3"/>
<gene>
    <name evidence="4" type="ORF">C6C11_13210</name>
    <name evidence="3" type="ORF">JAJ28_002156</name>
</gene>